<gene>
    <name evidence="3" type="primary">rfaQ</name>
    <name evidence="3" type="ORF">NSP04_03925</name>
</gene>
<name>A0ABT1XET9_9BURK</name>
<protein>
    <submittedName>
        <fullName evidence="3">Lipopolysaccharide heptosyltransferase III</fullName>
    </submittedName>
</protein>
<evidence type="ECO:0000313" key="3">
    <source>
        <dbReference type="EMBL" id="MCR2745791.1"/>
    </source>
</evidence>
<keyword evidence="1" id="KW-0328">Glycosyltransferase</keyword>
<dbReference type="Gene3D" id="3.40.50.2000">
    <property type="entry name" value="Glycogen Phosphorylase B"/>
    <property type="match status" value="2"/>
</dbReference>
<keyword evidence="2" id="KW-0808">Transferase</keyword>
<dbReference type="InterPro" id="IPR011916">
    <property type="entry name" value="LipoPS_heptosylTferase-III"/>
</dbReference>
<evidence type="ECO:0000256" key="2">
    <source>
        <dbReference type="ARBA" id="ARBA00022679"/>
    </source>
</evidence>
<dbReference type="PANTHER" id="PTHR30160:SF1">
    <property type="entry name" value="LIPOPOLYSACCHARIDE 1,2-N-ACETYLGLUCOSAMINETRANSFERASE-RELATED"/>
    <property type="match status" value="1"/>
</dbReference>
<sequence length="353" mass="39295">MKKILVIKLRHHGDVLLTTALYQALYDQFPGVQVDTLIYKETTPLLQNNPHLNRVLCIDRKLKGFARLKAELGLVFQVRNTKYDAVVHLTDQWVGALLAGFSKAPVRVQMAYAKRDKPLWHACFNHRIAPPPRGQAHAVELNLLCLQALGVNPHSVRGEMVLRPSPENLELADRLLNEHGVNGPFVLIHPAARWPFKCWEDEKFADVVVHLLNKGLHVVLTCSPDPVEVAMTAEIEHLARAKFGDDGSSKLVNVGGKMSLPLLAAFLRLSKFYVGVDSAPMHMAAALNVPQVALFGPSWVQEWRPWSDRATVIYAGDFGPLPHPDSIDTDNTTRLLKAIPTDVVIQAVDRLQS</sequence>
<accession>A0ABT1XET9</accession>
<dbReference type="EMBL" id="JANKHG010000014">
    <property type="protein sequence ID" value="MCR2745791.1"/>
    <property type="molecule type" value="Genomic_DNA"/>
</dbReference>
<proteinExistence type="predicted"/>
<dbReference type="PANTHER" id="PTHR30160">
    <property type="entry name" value="TETRAACYLDISACCHARIDE 4'-KINASE-RELATED"/>
    <property type="match status" value="1"/>
</dbReference>
<dbReference type="InterPro" id="IPR051199">
    <property type="entry name" value="LPS_LOS_Heptosyltrfase"/>
</dbReference>
<evidence type="ECO:0000256" key="1">
    <source>
        <dbReference type="ARBA" id="ARBA00022676"/>
    </source>
</evidence>
<dbReference type="InterPro" id="IPR002201">
    <property type="entry name" value="Glyco_trans_9"/>
</dbReference>
<comment type="caution">
    <text evidence="3">The sequence shown here is derived from an EMBL/GenBank/DDBJ whole genome shotgun (WGS) entry which is preliminary data.</text>
</comment>
<organism evidence="3 4">
    <name type="scientific">Limnobacter parvus</name>
    <dbReference type="NCBI Taxonomy" id="2939690"/>
    <lineage>
        <taxon>Bacteria</taxon>
        <taxon>Pseudomonadati</taxon>
        <taxon>Pseudomonadota</taxon>
        <taxon>Betaproteobacteria</taxon>
        <taxon>Burkholderiales</taxon>
        <taxon>Burkholderiaceae</taxon>
        <taxon>Limnobacter</taxon>
    </lineage>
</organism>
<evidence type="ECO:0000313" key="4">
    <source>
        <dbReference type="Proteomes" id="UP001165267"/>
    </source>
</evidence>
<dbReference type="Pfam" id="PF01075">
    <property type="entry name" value="Glyco_transf_9"/>
    <property type="match status" value="1"/>
</dbReference>
<reference evidence="3" key="1">
    <citation type="submission" date="2022-07" db="EMBL/GenBank/DDBJ databases">
        <authorList>
            <person name="Xamxidin M."/>
        </authorList>
    </citation>
    <scope>NUCLEOTIDE SEQUENCE</scope>
    <source>
        <strain evidence="3">YS8-69</strain>
    </source>
</reference>
<dbReference type="NCBIfam" id="TIGR02201">
    <property type="entry name" value="heptsyl_trn_III"/>
    <property type="match status" value="1"/>
</dbReference>
<dbReference type="RefSeq" id="WP_257511023.1">
    <property type="nucleotide sequence ID" value="NZ_JANKHG010000014.1"/>
</dbReference>
<dbReference type="CDD" id="cd03789">
    <property type="entry name" value="GT9_LPS_heptosyltransferase"/>
    <property type="match status" value="1"/>
</dbReference>
<dbReference type="SUPFAM" id="SSF53756">
    <property type="entry name" value="UDP-Glycosyltransferase/glycogen phosphorylase"/>
    <property type="match status" value="1"/>
</dbReference>
<keyword evidence="4" id="KW-1185">Reference proteome</keyword>
<dbReference type="Proteomes" id="UP001165267">
    <property type="component" value="Unassembled WGS sequence"/>
</dbReference>